<dbReference type="Proteomes" id="UP001596956">
    <property type="component" value="Unassembled WGS sequence"/>
</dbReference>
<gene>
    <name evidence="2" type="ORF">ACFQZU_03945</name>
</gene>
<evidence type="ECO:0000256" key="1">
    <source>
        <dbReference type="SAM" id="MobiDB-lite"/>
    </source>
</evidence>
<name>A0ABW3BBE6_9ACTN</name>
<organism evidence="2 3">
    <name type="scientific">Streptomonospora algeriensis</name>
    <dbReference type="NCBI Taxonomy" id="995084"/>
    <lineage>
        <taxon>Bacteria</taxon>
        <taxon>Bacillati</taxon>
        <taxon>Actinomycetota</taxon>
        <taxon>Actinomycetes</taxon>
        <taxon>Streptosporangiales</taxon>
        <taxon>Nocardiopsidaceae</taxon>
        <taxon>Streptomonospora</taxon>
    </lineage>
</organism>
<evidence type="ECO:0000313" key="2">
    <source>
        <dbReference type="EMBL" id="MFD0800472.1"/>
    </source>
</evidence>
<reference evidence="3" key="1">
    <citation type="journal article" date="2019" name="Int. J. Syst. Evol. Microbiol.">
        <title>The Global Catalogue of Microorganisms (GCM) 10K type strain sequencing project: providing services to taxonomists for standard genome sequencing and annotation.</title>
        <authorList>
            <consortium name="The Broad Institute Genomics Platform"/>
            <consortium name="The Broad Institute Genome Sequencing Center for Infectious Disease"/>
            <person name="Wu L."/>
            <person name="Ma J."/>
        </authorList>
    </citation>
    <scope>NUCLEOTIDE SEQUENCE [LARGE SCALE GENOMIC DNA]</scope>
    <source>
        <strain evidence="3">CCUG 63369</strain>
    </source>
</reference>
<comment type="caution">
    <text evidence="2">The sequence shown here is derived from an EMBL/GenBank/DDBJ whole genome shotgun (WGS) entry which is preliminary data.</text>
</comment>
<evidence type="ECO:0000313" key="3">
    <source>
        <dbReference type="Proteomes" id="UP001596956"/>
    </source>
</evidence>
<accession>A0ABW3BBE6</accession>
<protein>
    <submittedName>
        <fullName evidence="2">Uncharacterized protein</fullName>
    </submittedName>
</protein>
<sequence>MRGTSSEYMPSITVAALDLIVDLSDIQARGRLQANPDLVEHRLVLVEAMTREIRSAVESERSEEPPRTDQADTVSAATQEGTA</sequence>
<feature type="compositionally biased region" description="Polar residues" evidence="1">
    <location>
        <begin position="71"/>
        <end position="83"/>
    </location>
</feature>
<feature type="compositionally biased region" description="Basic and acidic residues" evidence="1">
    <location>
        <begin position="55"/>
        <end position="70"/>
    </location>
</feature>
<proteinExistence type="predicted"/>
<keyword evidence="3" id="KW-1185">Reference proteome</keyword>
<feature type="region of interest" description="Disordered" evidence="1">
    <location>
        <begin position="55"/>
        <end position="83"/>
    </location>
</feature>
<dbReference type="EMBL" id="JBHTHR010000057">
    <property type="protein sequence ID" value="MFD0800472.1"/>
    <property type="molecule type" value="Genomic_DNA"/>
</dbReference>